<protein>
    <recommendedName>
        <fullName evidence="4">Reverse transcriptase domain-containing protein</fullName>
    </recommendedName>
</protein>
<organism evidence="2 3">
    <name type="scientific">Tanacetum coccineum</name>
    <dbReference type="NCBI Taxonomy" id="301880"/>
    <lineage>
        <taxon>Eukaryota</taxon>
        <taxon>Viridiplantae</taxon>
        <taxon>Streptophyta</taxon>
        <taxon>Embryophyta</taxon>
        <taxon>Tracheophyta</taxon>
        <taxon>Spermatophyta</taxon>
        <taxon>Magnoliopsida</taxon>
        <taxon>eudicotyledons</taxon>
        <taxon>Gunneridae</taxon>
        <taxon>Pentapetalae</taxon>
        <taxon>asterids</taxon>
        <taxon>campanulids</taxon>
        <taxon>Asterales</taxon>
        <taxon>Asteraceae</taxon>
        <taxon>Asteroideae</taxon>
        <taxon>Anthemideae</taxon>
        <taxon>Anthemidinae</taxon>
        <taxon>Tanacetum</taxon>
    </lineage>
</organism>
<proteinExistence type="predicted"/>
<dbReference type="PANTHER" id="PTHR33240:SF15">
    <property type="entry name" value="GAG-PRO-LIKE PROTEIN"/>
    <property type="match status" value="1"/>
</dbReference>
<accession>A0ABQ5FV06</accession>
<evidence type="ECO:0000256" key="1">
    <source>
        <dbReference type="SAM" id="MobiDB-lite"/>
    </source>
</evidence>
<name>A0ABQ5FV06_9ASTR</name>
<evidence type="ECO:0008006" key="4">
    <source>
        <dbReference type="Google" id="ProtNLM"/>
    </source>
</evidence>
<gene>
    <name evidence="2" type="ORF">Tco_1018294</name>
</gene>
<dbReference type="EMBL" id="BQNB010017750">
    <property type="protein sequence ID" value="GJT66814.1"/>
    <property type="molecule type" value="Genomic_DNA"/>
</dbReference>
<reference evidence="2" key="1">
    <citation type="journal article" date="2022" name="Int. J. Mol. Sci.">
        <title>Draft Genome of Tanacetum Coccineum: Genomic Comparison of Closely Related Tanacetum-Family Plants.</title>
        <authorList>
            <person name="Yamashiro T."/>
            <person name="Shiraishi A."/>
            <person name="Nakayama K."/>
            <person name="Satake H."/>
        </authorList>
    </citation>
    <scope>NUCLEOTIDE SEQUENCE</scope>
</reference>
<comment type="caution">
    <text evidence="2">The sequence shown here is derived from an EMBL/GenBank/DDBJ whole genome shotgun (WGS) entry which is preliminary data.</text>
</comment>
<keyword evidence="3" id="KW-1185">Reference proteome</keyword>
<evidence type="ECO:0000313" key="2">
    <source>
        <dbReference type="EMBL" id="GJT66814.1"/>
    </source>
</evidence>
<reference evidence="2" key="2">
    <citation type="submission" date="2022-01" db="EMBL/GenBank/DDBJ databases">
        <authorList>
            <person name="Yamashiro T."/>
            <person name="Shiraishi A."/>
            <person name="Satake H."/>
            <person name="Nakayama K."/>
        </authorList>
    </citation>
    <scope>NUCLEOTIDE SEQUENCE</scope>
</reference>
<feature type="region of interest" description="Disordered" evidence="1">
    <location>
        <begin position="1"/>
        <end position="25"/>
    </location>
</feature>
<sequence length="274" mass="31096">MIKELKQDSKKDQPKAAKNEETSGKDKPLAILMVQPWQRISRWKITQSFSPNSEILFPPIGDEDEAEGPMIIEAEIGGHFIHRIYMDGGSTSEILYEHCFNRLQPEVKNQMVLATAPLIGFSGEIIWTMGQILLPVKIGDAKHFTSTWMNFVVLRSPSLYNGIIGRPRVRKIQVVPSTAYKMLKLLILGGILTLRSIRIIPLKCTMISGVEALHSNVIRATNKRIKVAIHSEYLEQTIIIISTLTEEGWKVLCELLRRNLDIFAWKPKDITRVP</sequence>
<evidence type="ECO:0000313" key="3">
    <source>
        <dbReference type="Proteomes" id="UP001151760"/>
    </source>
</evidence>
<dbReference type="Proteomes" id="UP001151760">
    <property type="component" value="Unassembled WGS sequence"/>
</dbReference>
<dbReference type="PANTHER" id="PTHR33240">
    <property type="entry name" value="OS08G0508500 PROTEIN"/>
    <property type="match status" value="1"/>
</dbReference>